<evidence type="ECO:0008006" key="9">
    <source>
        <dbReference type="Google" id="ProtNLM"/>
    </source>
</evidence>
<evidence type="ECO:0000256" key="5">
    <source>
        <dbReference type="SAM" id="MobiDB-lite"/>
    </source>
</evidence>
<feature type="transmembrane region" description="Helical" evidence="6">
    <location>
        <begin position="32"/>
        <end position="54"/>
    </location>
</feature>
<proteinExistence type="predicted"/>
<dbReference type="Proteomes" id="UP001176521">
    <property type="component" value="Unassembled WGS sequence"/>
</dbReference>
<feature type="transmembrane region" description="Helical" evidence="6">
    <location>
        <begin position="394"/>
        <end position="413"/>
    </location>
</feature>
<feature type="compositionally biased region" description="Basic and acidic residues" evidence="5">
    <location>
        <begin position="653"/>
        <end position="664"/>
    </location>
</feature>
<feature type="compositionally biased region" description="Polar residues" evidence="5">
    <location>
        <begin position="707"/>
        <end position="717"/>
    </location>
</feature>
<feature type="transmembrane region" description="Helical" evidence="6">
    <location>
        <begin position="257"/>
        <end position="281"/>
    </location>
</feature>
<sequence length="717" mass="76731">MKRLTLFVPASSGRSGSHGRGRDRARWRDVVVSPRALCLVSLSVQNAALAIVMHHSRVSVPPEQRFHTATAVLLVELLKGAISLAVAFFSLPPSAARSRWATLFSQIGSQDCLKLGVPAALYVLQQRLQYTAAANLDPTTFTVSYQMKILSTALFSLLLLRTRIHFVQWVALVGLALGVASVQTQSLEARQAINTLEQTMQHAKTSAGGEGGAGAAESFFLAEYQSRLLSGLATPFKQRDQPPSAADRPYHAVMNPFVGFLAVGAACMTSGFAGVYFEMLLKGRSLGKRSRALRASALPLSTPSKKERSDALHAAGGQQRPSLWIRNVQLSLLSLPPALFPVVYNMLKPNSPTHTPTFAHITTPAALLTIAMQVLGGLLTALVIKHADNILKGFAVACSVLLSFAWSLLVLGSPPGADGTGGVRFNGWFVLGSALTIGSTFLYNRYADAPRAPGGARRRTTRQGLGGQGSSSSDEDEGESLMMDGRRGDDAKSAGGSAAEQGRTTRRHSNATALQAIQTDPALVSSVWHPARHSSFSSGGAPAHTYSGRSHSPPSPHPHRGSASSSSLSLPSVASSSHQQQQQQEQNARRSITGSSVAPRLIAEAGAAWATVLSYSQIPLATTANEDEDVTADEQSLARRGRAYAPVQAKAHFSTETEDSRDVDGDQEDAENWDDNEGDDDDDDDDQQRQERRNQRGRRRKAPLLTRPSQQASTAPE</sequence>
<evidence type="ECO:0000313" key="7">
    <source>
        <dbReference type="EMBL" id="KAK0536512.1"/>
    </source>
</evidence>
<evidence type="ECO:0000256" key="1">
    <source>
        <dbReference type="ARBA" id="ARBA00004141"/>
    </source>
</evidence>
<keyword evidence="8" id="KW-1185">Reference proteome</keyword>
<protein>
    <recommendedName>
        <fullName evidence="9">UDP-galactose transporter</fullName>
    </recommendedName>
</protein>
<gene>
    <name evidence="7" type="ORF">OC842_001951</name>
</gene>
<comment type="caution">
    <text evidence="7">The sequence shown here is derived from an EMBL/GenBank/DDBJ whole genome shotgun (WGS) entry which is preliminary data.</text>
</comment>
<name>A0AAN6GEK8_9BASI</name>
<feature type="transmembrane region" description="Helical" evidence="6">
    <location>
        <begin position="359"/>
        <end position="382"/>
    </location>
</feature>
<organism evidence="7 8">
    <name type="scientific">Tilletia horrida</name>
    <dbReference type="NCBI Taxonomy" id="155126"/>
    <lineage>
        <taxon>Eukaryota</taxon>
        <taxon>Fungi</taxon>
        <taxon>Dikarya</taxon>
        <taxon>Basidiomycota</taxon>
        <taxon>Ustilaginomycotina</taxon>
        <taxon>Exobasidiomycetes</taxon>
        <taxon>Tilletiales</taxon>
        <taxon>Tilletiaceae</taxon>
        <taxon>Tilletia</taxon>
    </lineage>
</organism>
<feature type="region of interest" description="Disordered" evidence="5">
    <location>
        <begin position="451"/>
        <end position="509"/>
    </location>
</feature>
<dbReference type="InterPro" id="IPR037185">
    <property type="entry name" value="EmrE-like"/>
</dbReference>
<dbReference type="InterPro" id="IPR007271">
    <property type="entry name" value="Nuc_sug_transpt"/>
</dbReference>
<keyword evidence="4 6" id="KW-0472">Membrane</keyword>
<reference evidence="7" key="1">
    <citation type="journal article" date="2023" name="PhytoFront">
        <title>Draft Genome Resources of Seven Strains of Tilletia horrida, Causal Agent of Kernel Smut of Rice.</title>
        <authorList>
            <person name="Khanal S."/>
            <person name="Antony Babu S."/>
            <person name="Zhou X.G."/>
        </authorList>
    </citation>
    <scope>NUCLEOTIDE SEQUENCE</scope>
    <source>
        <strain evidence="7">TX3</strain>
    </source>
</reference>
<feature type="transmembrane region" description="Helical" evidence="6">
    <location>
        <begin position="425"/>
        <end position="443"/>
    </location>
</feature>
<feature type="compositionally biased region" description="Acidic residues" evidence="5">
    <location>
        <begin position="665"/>
        <end position="686"/>
    </location>
</feature>
<dbReference type="GO" id="GO:0000139">
    <property type="term" value="C:Golgi membrane"/>
    <property type="evidence" value="ECO:0007669"/>
    <property type="project" value="InterPro"/>
</dbReference>
<dbReference type="EMBL" id="JAPDMQ010000075">
    <property type="protein sequence ID" value="KAK0536512.1"/>
    <property type="molecule type" value="Genomic_DNA"/>
</dbReference>
<evidence type="ECO:0000256" key="2">
    <source>
        <dbReference type="ARBA" id="ARBA00022692"/>
    </source>
</evidence>
<keyword evidence="3 6" id="KW-1133">Transmembrane helix</keyword>
<dbReference type="GO" id="GO:0015165">
    <property type="term" value="F:pyrimidine nucleotide-sugar transmembrane transporter activity"/>
    <property type="evidence" value="ECO:0007669"/>
    <property type="project" value="InterPro"/>
</dbReference>
<dbReference type="PANTHER" id="PTHR10231">
    <property type="entry name" value="NUCLEOTIDE-SUGAR TRANSMEMBRANE TRANSPORTER"/>
    <property type="match status" value="1"/>
</dbReference>
<feature type="region of interest" description="Disordered" evidence="5">
    <location>
        <begin position="626"/>
        <end position="717"/>
    </location>
</feature>
<keyword evidence="2 6" id="KW-0812">Transmembrane</keyword>
<evidence type="ECO:0000256" key="3">
    <source>
        <dbReference type="ARBA" id="ARBA00022989"/>
    </source>
</evidence>
<comment type="subcellular location">
    <subcellularLocation>
        <location evidence="1">Membrane</location>
        <topology evidence="1">Multi-pass membrane protein</topology>
    </subcellularLocation>
</comment>
<evidence type="ECO:0000256" key="6">
    <source>
        <dbReference type="SAM" id="Phobius"/>
    </source>
</evidence>
<evidence type="ECO:0000256" key="4">
    <source>
        <dbReference type="ARBA" id="ARBA00023136"/>
    </source>
</evidence>
<feature type="transmembrane region" description="Helical" evidence="6">
    <location>
        <begin position="66"/>
        <end position="91"/>
    </location>
</feature>
<feature type="compositionally biased region" description="Low complexity" evidence="5">
    <location>
        <begin position="561"/>
        <end position="586"/>
    </location>
</feature>
<evidence type="ECO:0000313" key="8">
    <source>
        <dbReference type="Proteomes" id="UP001176521"/>
    </source>
</evidence>
<feature type="region of interest" description="Disordered" evidence="5">
    <location>
        <begin position="532"/>
        <end position="593"/>
    </location>
</feature>
<accession>A0AAN6GEK8</accession>
<dbReference type="AlphaFoldDB" id="A0AAN6GEK8"/>
<dbReference type="SUPFAM" id="SSF103481">
    <property type="entry name" value="Multidrug resistance efflux transporter EmrE"/>
    <property type="match status" value="1"/>
</dbReference>
<dbReference type="Pfam" id="PF04142">
    <property type="entry name" value="Nuc_sug_transp"/>
    <property type="match status" value="2"/>
</dbReference>